<sequence length="688" mass="80196">MIIKGEKSTVKILMENKSSKKQYFDDLKNFILSTVDDSSNDAHVDESIIITDVDLEFSNLNETFYKKDNKPYITQIVDYLKNGEYDMMVLNEQFLFNDISTIESSFVENTLKTRKIHDFYMDLTNDIPKDKLAFHSPEVLKGGYLDDKLYALPFEIDYTVFYTSSNNFTLTNFNSWDDFIPLKPDLGHQKILSLPLGDYDELISTLIEYASNKYDISNRDGNNNNNFEMFYNEKSKELYDSFSNFLDKVSIPSTLSDTLEMTQENAYNSFLNNECLYYRGKISQLKAIKDNIKNQTVSYILPPNNKSMMYKQYLVINKNSKISKDKLIPLAKKITSKKFQLYKALQFGNIPTFDFTKRDDYTIDLYCKTNEDLCKLSNNIDGIQIKNVFNNQPNGAPYMEARLILPEMIKSYLSTNNEEIIKNGFDNTRNLVMNTSSAKKFNYLLIAMFVLMALFVIGAFIIIYLLYKYKNHPNVEMYSPGYCSIIIFGFVMSIVSPLFLYYTNTNWECQVFYIYNIISTNLILLPMVAIALRNYYHSSNKSLIIFIIIWLLLMIGVGISVLYLSKTYIISIGSIKNYRFPSCGIEGKMIYNFIDSIINTLMFLFMTFVILRSTRIAKEYSEYRFIYIIIFVFIIETASSIIIKYVINKSFSYYIFFCVAYMLCYVLCIHLLIGSKLMYNIKTSEELK</sequence>
<dbReference type="Gene3D" id="3.40.190.10">
    <property type="entry name" value="Periplasmic binding protein-like II"/>
    <property type="match status" value="1"/>
</dbReference>
<dbReference type="OrthoDB" id="2159603at2759"/>
<protein>
    <recommendedName>
        <fullName evidence="4">G-protein coupled receptors family 3 profile domain-containing protein</fullName>
    </recommendedName>
</protein>
<gene>
    <name evidence="2" type="ORF">BCR32DRAFT_272353</name>
</gene>
<keyword evidence="1" id="KW-1133">Transmembrane helix</keyword>
<accession>A0A1Y1WBV1</accession>
<feature type="transmembrane region" description="Helical" evidence="1">
    <location>
        <begin position="623"/>
        <end position="647"/>
    </location>
</feature>
<feature type="transmembrane region" description="Helical" evidence="1">
    <location>
        <begin position="479"/>
        <end position="500"/>
    </location>
</feature>
<evidence type="ECO:0000313" key="2">
    <source>
        <dbReference type="EMBL" id="ORX71003.1"/>
    </source>
</evidence>
<evidence type="ECO:0000313" key="3">
    <source>
        <dbReference type="Proteomes" id="UP000193944"/>
    </source>
</evidence>
<evidence type="ECO:0008006" key="4">
    <source>
        <dbReference type="Google" id="ProtNLM"/>
    </source>
</evidence>
<reference evidence="2 3" key="1">
    <citation type="submission" date="2016-08" db="EMBL/GenBank/DDBJ databases">
        <title>A Parts List for Fungal Cellulosomes Revealed by Comparative Genomics.</title>
        <authorList>
            <consortium name="DOE Joint Genome Institute"/>
            <person name="Haitjema C.H."/>
            <person name="Gilmore S.P."/>
            <person name="Henske J.K."/>
            <person name="Solomon K.V."/>
            <person name="De Groot R."/>
            <person name="Kuo A."/>
            <person name="Mondo S.J."/>
            <person name="Salamov A.A."/>
            <person name="Labutti K."/>
            <person name="Zhao Z."/>
            <person name="Chiniquy J."/>
            <person name="Barry K."/>
            <person name="Brewer H.M."/>
            <person name="Purvine S.O."/>
            <person name="Wright A.T."/>
            <person name="Boxma B."/>
            <person name="Van Alen T."/>
            <person name="Hackstein J.H."/>
            <person name="Baker S.E."/>
            <person name="Grigoriev I.V."/>
            <person name="O'Malley M.A."/>
        </authorList>
    </citation>
    <scope>NUCLEOTIDE SEQUENCE [LARGE SCALE GENOMIC DNA]</scope>
    <source>
        <strain evidence="2 3">S4</strain>
    </source>
</reference>
<evidence type="ECO:0000256" key="1">
    <source>
        <dbReference type="SAM" id="Phobius"/>
    </source>
</evidence>
<dbReference type="Pfam" id="PF13416">
    <property type="entry name" value="SBP_bac_8"/>
    <property type="match status" value="1"/>
</dbReference>
<organism evidence="2 3">
    <name type="scientific">Anaeromyces robustus</name>
    <dbReference type="NCBI Taxonomy" id="1754192"/>
    <lineage>
        <taxon>Eukaryota</taxon>
        <taxon>Fungi</taxon>
        <taxon>Fungi incertae sedis</taxon>
        <taxon>Chytridiomycota</taxon>
        <taxon>Chytridiomycota incertae sedis</taxon>
        <taxon>Neocallimastigomycetes</taxon>
        <taxon>Neocallimastigales</taxon>
        <taxon>Neocallimastigaceae</taxon>
        <taxon>Anaeromyces</taxon>
    </lineage>
</organism>
<dbReference type="Proteomes" id="UP000193944">
    <property type="component" value="Unassembled WGS sequence"/>
</dbReference>
<keyword evidence="1" id="KW-0472">Membrane</keyword>
<keyword evidence="3" id="KW-1185">Reference proteome</keyword>
<dbReference type="SUPFAM" id="SSF53850">
    <property type="entry name" value="Periplasmic binding protein-like II"/>
    <property type="match status" value="1"/>
</dbReference>
<name>A0A1Y1WBV1_9FUNG</name>
<feature type="transmembrane region" description="Helical" evidence="1">
    <location>
        <begin position="544"/>
        <end position="569"/>
    </location>
</feature>
<dbReference type="AlphaFoldDB" id="A0A1Y1WBV1"/>
<feature type="transmembrane region" description="Helical" evidence="1">
    <location>
        <begin position="443"/>
        <end position="467"/>
    </location>
</feature>
<comment type="caution">
    <text evidence="2">The sequence shown here is derived from an EMBL/GenBank/DDBJ whole genome shotgun (WGS) entry which is preliminary data.</text>
</comment>
<feature type="transmembrane region" description="Helical" evidence="1">
    <location>
        <begin position="653"/>
        <end position="673"/>
    </location>
</feature>
<feature type="transmembrane region" description="Helical" evidence="1">
    <location>
        <begin position="512"/>
        <end position="532"/>
    </location>
</feature>
<feature type="transmembrane region" description="Helical" evidence="1">
    <location>
        <begin position="589"/>
        <end position="611"/>
    </location>
</feature>
<keyword evidence="1" id="KW-0812">Transmembrane</keyword>
<reference evidence="2 3" key="2">
    <citation type="submission" date="2016-08" db="EMBL/GenBank/DDBJ databases">
        <title>Pervasive Adenine N6-methylation of Active Genes in Fungi.</title>
        <authorList>
            <consortium name="DOE Joint Genome Institute"/>
            <person name="Mondo S.J."/>
            <person name="Dannebaum R.O."/>
            <person name="Kuo R.C."/>
            <person name="Labutti K."/>
            <person name="Haridas S."/>
            <person name="Kuo A."/>
            <person name="Salamov A."/>
            <person name="Ahrendt S.R."/>
            <person name="Lipzen A."/>
            <person name="Sullivan W."/>
            <person name="Andreopoulos W.B."/>
            <person name="Clum A."/>
            <person name="Lindquist E."/>
            <person name="Daum C."/>
            <person name="Ramamoorthy G.K."/>
            <person name="Gryganskyi A."/>
            <person name="Culley D."/>
            <person name="Magnuson J.K."/>
            <person name="James T.Y."/>
            <person name="O'Malley M.A."/>
            <person name="Stajich J.E."/>
            <person name="Spatafora J.W."/>
            <person name="Visel A."/>
            <person name="Grigoriev I.V."/>
        </authorList>
    </citation>
    <scope>NUCLEOTIDE SEQUENCE [LARGE SCALE GENOMIC DNA]</scope>
    <source>
        <strain evidence="2 3">S4</strain>
    </source>
</reference>
<dbReference type="InterPro" id="IPR006059">
    <property type="entry name" value="SBP"/>
</dbReference>
<dbReference type="EMBL" id="MCFG01000407">
    <property type="protein sequence ID" value="ORX71003.1"/>
    <property type="molecule type" value="Genomic_DNA"/>
</dbReference>
<proteinExistence type="predicted"/>